<evidence type="ECO:0000256" key="8">
    <source>
        <dbReference type="ARBA" id="ARBA00022842"/>
    </source>
</evidence>
<evidence type="ECO:0000256" key="2">
    <source>
        <dbReference type="ARBA" id="ARBA00005135"/>
    </source>
</evidence>
<keyword evidence="5" id="KW-0028">Amino-acid biosynthesis</keyword>
<reference evidence="12 13" key="1">
    <citation type="journal article" date="2018" name="Front. Microbiol.">
        <title>Description and Comparative Genomics of Macrococcus caseolyticus subsp. hominis subsp. nov., Macrococcus goetzii sp. nov., Macrococcus epidermidis sp. nov., and Macrococcus bohemicus sp. nov., Novel Macrococci From Human Clinical Material With Virulence Potential and Suspected Uptake of Foreign DNA by Natural Transformation.</title>
        <authorList>
            <person name="Maslanova I."/>
            <person name="Wertheimer Z."/>
            <person name="Sedlacek I."/>
            <person name="Svec P."/>
            <person name="Indrakova A."/>
            <person name="Kovarovic V."/>
            <person name="Schumann P."/>
            <person name="Sproer C."/>
            <person name="Kralova S."/>
            <person name="Sedo O."/>
            <person name="Kristofova L."/>
            <person name="Vrbovska V."/>
            <person name="Fuzik T."/>
            <person name="Petras P."/>
            <person name="Zdrahal Z."/>
            <person name="Ruzickova V."/>
            <person name="Doskar J."/>
            <person name="Pantucek R."/>
        </authorList>
    </citation>
    <scope>NUCLEOTIDE SEQUENCE [LARGE SCALE GENOMIC DNA]</scope>
    <source>
        <strain evidence="12 13">CCM 4927</strain>
    </source>
</reference>
<dbReference type="Proteomes" id="UP000229523">
    <property type="component" value="Unassembled WGS sequence"/>
</dbReference>
<keyword evidence="13" id="KW-1185">Reference proteome</keyword>
<sequence length="213" mass="23894">MGYIIACDFDGTVTATDTIVAIIKKFAPIEGRPITDQILRQEISIQHGVTELFRLLPSEKKEDIIQFALEEVKLRPGFQKLLDEAQTLNIPFYIISGGMHFFIDPILEKFNGIKQVFANTVDFSGDYMEVIWNHPCDNLCTGDCGTCKPSIVRQLVDDNKVISIGDSITDLKLLGIADIAFTTSKLTQFAQEKGIAHHHFETFDDIKLSEVIK</sequence>
<accession>A0A2G5NUU8</accession>
<dbReference type="AlphaFoldDB" id="A0A2G5NUU8"/>
<dbReference type="InterPro" id="IPR050582">
    <property type="entry name" value="HAD-like_SerB"/>
</dbReference>
<dbReference type="InterPro" id="IPR006384">
    <property type="entry name" value="HAD_hydro_PyrdxlP_Pase-like"/>
</dbReference>
<evidence type="ECO:0000256" key="4">
    <source>
        <dbReference type="ARBA" id="ARBA00012640"/>
    </source>
</evidence>
<evidence type="ECO:0000256" key="11">
    <source>
        <dbReference type="ARBA" id="ARBA00048523"/>
    </source>
</evidence>
<dbReference type="RefSeq" id="WP_099577077.1">
    <property type="nucleotide sequence ID" value="NZ_MJBI02000010.1"/>
</dbReference>
<dbReference type="Gene3D" id="3.90.1470.20">
    <property type="match status" value="1"/>
</dbReference>
<dbReference type="GO" id="GO:0005737">
    <property type="term" value="C:cytoplasm"/>
    <property type="evidence" value="ECO:0007669"/>
    <property type="project" value="TreeGrafter"/>
</dbReference>
<dbReference type="InterPro" id="IPR023214">
    <property type="entry name" value="HAD_sf"/>
</dbReference>
<keyword evidence="9" id="KW-0718">Serine biosynthesis</keyword>
<comment type="catalytic activity">
    <reaction evidence="10">
        <text>O-phospho-L-serine + H2O = L-serine + phosphate</text>
        <dbReference type="Rhea" id="RHEA:21208"/>
        <dbReference type="ChEBI" id="CHEBI:15377"/>
        <dbReference type="ChEBI" id="CHEBI:33384"/>
        <dbReference type="ChEBI" id="CHEBI:43474"/>
        <dbReference type="ChEBI" id="CHEBI:57524"/>
        <dbReference type="EC" id="3.1.3.3"/>
    </reaction>
</comment>
<protein>
    <recommendedName>
        <fullName evidence="4">phosphoserine phosphatase</fullName>
        <ecNumber evidence="4">3.1.3.3</ecNumber>
    </recommendedName>
</protein>
<dbReference type="GO" id="GO:0000287">
    <property type="term" value="F:magnesium ion binding"/>
    <property type="evidence" value="ECO:0007669"/>
    <property type="project" value="TreeGrafter"/>
</dbReference>
<proteinExistence type="inferred from homology"/>
<evidence type="ECO:0000256" key="10">
    <source>
        <dbReference type="ARBA" id="ARBA00048138"/>
    </source>
</evidence>
<dbReference type="PANTHER" id="PTHR43344">
    <property type="entry name" value="PHOSPHOSERINE PHOSPHATASE"/>
    <property type="match status" value="1"/>
</dbReference>
<evidence type="ECO:0000313" key="13">
    <source>
        <dbReference type="Proteomes" id="UP000229523"/>
    </source>
</evidence>
<evidence type="ECO:0000256" key="6">
    <source>
        <dbReference type="ARBA" id="ARBA00022723"/>
    </source>
</evidence>
<evidence type="ECO:0000256" key="5">
    <source>
        <dbReference type="ARBA" id="ARBA00022605"/>
    </source>
</evidence>
<evidence type="ECO:0000256" key="3">
    <source>
        <dbReference type="ARBA" id="ARBA00009184"/>
    </source>
</evidence>
<evidence type="ECO:0000256" key="7">
    <source>
        <dbReference type="ARBA" id="ARBA00022801"/>
    </source>
</evidence>
<name>A0A2G5NUU8_9STAP</name>
<dbReference type="Pfam" id="PF12710">
    <property type="entry name" value="HAD"/>
    <property type="match status" value="1"/>
</dbReference>
<comment type="cofactor">
    <cofactor evidence="1">
        <name>Mg(2+)</name>
        <dbReference type="ChEBI" id="CHEBI:18420"/>
    </cofactor>
</comment>
<comment type="similarity">
    <text evidence="3">Belongs to the HAD-like hydrolase superfamily. SerB family.</text>
</comment>
<comment type="catalytic activity">
    <reaction evidence="11">
        <text>O-phospho-D-serine + H2O = D-serine + phosphate</text>
        <dbReference type="Rhea" id="RHEA:24873"/>
        <dbReference type="ChEBI" id="CHEBI:15377"/>
        <dbReference type="ChEBI" id="CHEBI:35247"/>
        <dbReference type="ChEBI" id="CHEBI:43474"/>
        <dbReference type="ChEBI" id="CHEBI:58680"/>
        <dbReference type="EC" id="3.1.3.3"/>
    </reaction>
</comment>
<dbReference type="NCBIfam" id="TIGR01488">
    <property type="entry name" value="HAD-SF-IB"/>
    <property type="match status" value="1"/>
</dbReference>
<comment type="pathway">
    <text evidence="2">Amino-acid biosynthesis; L-serine biosynthesis; L-serine from 3-phospho-D-glycerate: step 3/3.</text>
</comment>
<evidence type="ECO:0000256" key="9">
    <source>
        <dbReference type="ARBA" id="ARBA00023299"/>
    </source>
</evidence>
<dbReference type="GO" id="GO:0036424">
    <property type="term" value="F:L-phosphoserine phosphatase activity"/>
    <property type="evidence" value="ECO:0007669"/>
    <property type="project" value="TreeGrafter"/>
</dbReference>
<dbReference type="Gene3D" id="3.40.50.1000">
    <property type="entry name" value="HAD superfamily/HAD-like"/>
    <property type="match status" value="1"/>
</dbReference>
<gene>
    <name evidence="12" type="primary">mtnX</name>
    <name evidence="12" type="ORF">BFS35_012565</name>
</gene>
<dbReference type="NCBIfam" id="TIGR01489">
    <property type="entry name" value="DKMTPPase-SF"/>
    <property type="match status" value="1"/>
</dbReference>
<evidence type="ECO:0000256" key="1">
    <source>
        <dbReference type="ARBA" id="ARBA00001946"/>
    </source>
</evidence>
<evidence type="ECO:0000313" key="12">
    <source>
        <dbReference type="EMBL" id="RAI79179.1"/>
    </source>
</evidence>
<keyword evidence="6" id="KW-0479">Metal-binding</keyword>
<keyword evidence="8" id="KW-0460">Magnesium</keyword>
<dbReference type="InterPro" id="IPR036412">
    <property type="entry name" value="HAD-like_sf"/>
</dbReference>
<comment type="caution">
    <text evidence="12">The sequence shown here is derived from an EMBL/GenBank/DDBJ whole genome shotgun (WGS) entry which is preliminary data.</text>
</comment>
<dbReference type="EC" id="3.1.3.3" evidence="4"/>
<dbReference type="GO" id="GO:0006564">
    <property type="term" value="P:L-serine biosynthetic process"/>
    <property type="evidence" value="ECO:0007669"/>
    <property type="project" value="UniProtKB-KW"/>
</dbReference>
<organism evidence="12 13">
    <name type="scientific">Macrococcoides goetzii</name>
    <dbReference type="NCBI Taxonomy" id="1891097"/>
    <lineage>
        <taxon>Bacteria</taxon>
        <taxon>Bacillati</taxon>
        <taxon>Bacillota</taxon>
        <taxon>Bacilli</taxon>
        <taxon>Bacillales</taxon>
        <taxon>Staphylococcaceae</taxon>
        <taxon>Macrococcoides</taxon>
    </lineage>
</organism>
<dbReference type="PANTHER" id="PTHR43344:SF2">
    <property type="entry name" value="PHOSPHOSERINE PHOSPHATASE"/>
    <property type="match status" value="1"/>
</dbReference>
<keyword evidence="7" id="KW-0378">Hydrolase</keyword>
<dbReference type="SUPFAM" id="SSF56784">
    <property type="entry name" value="HAD-like"/>
    <property type="match status" value="1"/>
</dbReference>
<dbReference type="EMBL" id="MJBI02000010">
    <property type="protein sequence ID" value="RAI79179.1"/>
    <property type="molecule type" value="Genomic_DNA"/>
</dbReference>